<dbReference type="GO" id="GO:0051123">
    <property type="term" value="P:RNA polymerase II preinitiation complex assembly"/>
    <property type="evidence" value="ECO:0007669"/>
    <property type="project" value="InterPro"/>
</dbReference>
<feature type="domain" description="TAFII28-like protein" evidence="7">
    <location>
        <begin position="150"/>
        <end position="233"/>
    </location>
</feature>
<evidence type="ECO:0000313" key="8">
    <source>
        <dbReference type="EMBL" id="KAF9788407.1"/>
    </source>
</evidence>
<dbReference type="InterPro" id="IPR006809">
    <property type="entry name" value="TAFII28_dom"/>
</dbReference>
<feature type="region of interest" description="Disordered" evidence="6">
    <location>
        <begin position="1"/>
        <end position="91"/>
    </location>
</feature>
<dbReference type="PANTHER" id="PTHR13218">
    <property type="entry name" value="TRANSCRIPTION INITIATION FACTOR TFIID SUBUNIT 11-RELATED"/>
    <property type="match status" value="1"/>
</dbReference>
<dbReference type="GO" id="GO:0005669">
    <property type="term" value="C:transcription factor TFIID complex"/>
    <property type="evidence" value="ECO:0007669"/>
    <property type="project" value="InterPro"/>
</dbReference>
<gene>
    <name evidence="8" type="ORF">BJ322DRAFT_1048729</name>
</gene>
<dbReference type="CDD" id="cd08048">
    <property type="entry name" value="HFD_TAF11"/>
    <property type="match status" value="1"/>
</dbReference>
<dbReference type="GO" id="GO:0046982">
    <property type="term" value="F:protein heterodimerization activity"/>
    <property type="evidence" value="ECO:0007669"/>
    <property type="project" value="InterPro"/>
</dbReference>
<feature type="compositionally biased region" description="Low complexity" evidence="6">
    <location>
        <begin position="42"/>
        <end position="60"/>
    </location>
</feature>
<dbReference type="SUPFAM" id="SSF47113">
    <property type="entry name" value="Histone-fold"/>
    <property type="match status" value="1"/>
</dbReference>
<dbReference type="InterPro" id="IPR045127">
    <property type="entry name" value="TAF11-like"/>
</dbReference>
<evidence type="ECO:0000256" key="5">
    <source>
        <dbReference type="ARBA" id="ARBA00023242"/>
    </source>
</evidence>
<evidence type="ECO:0000259" key="7">
    <source>
        <dbReference type="Pfam" id="PF04719"/>
    </source>
</evidence>
<reference evidence="8" key="1">
    <citation type="journal article" date="2020" name="Nat. Commun.">
        <title>Large-scale genome sequencing of mycorrhizal fungi provides insights into the early evolution of symbiotic traits.</title>
        <authorList>
            <person name="Miyauchi S."/>
            <person name="Kiss E."/>
            <person name="Kuo A."/>
            <person name="Drula E."/>
            <person name="Kohler A."/>
            <person name="Sanchez-Garcia M."/>
            <person name="Morin E."/>
            <person name="Andreopoulos B."/>
            <person name="Barry K.W."/>
            <person name="Bonito G."/>
            <person name="Buee M."/>
            <person name="Carver A."/>
            <person name="Chen C."/>
            <person name="Cichocki N."/>
            <person name="Clum A."/>
            <person name="Culley D."/>
            <person name="Crous P.W."/>
            <person name="Fauchery L."/>
            <person name="Girlanda M."/>
            <person name="Hayes R.D."/>
            <person name="Keri Z."/>
            <person name="LaButti K."/>
            <person name="Lipzen A."/>
            <person name="Lombard V."/>
            <person name="Magnuson J."/>
            <person name="Maillard F."/>
            <person name="Murat C."/>
            <person name="Nolan M."/>
            <person name="Ohm R.A."/>
            <person name="Pangilinan J."/>
            <person name="Pereira M.F."/>
            <person name="Perotto S."/>
            <person name="Peter M."/>
            <person name="Pfister S."/>
            <person name="Riley R."/>
            <person name="Sitrit Y."/>
            <person name="Stielow J.B."/>
            <person name="Szollosi G."/>
            <person name="Zifcakova L."/>
            <person name="Stursova M."/>
            <person name="Spatafora J.W."/>
            <person name="Tedersoo L."/>
            <person name="Vaario L.M."/>
            <person name="Yamada A."/>
            <person name="Yan M."/>
            <person name="Wang P."/>
            <person name="Xu J."/>
            <person name="Bruns T."/>
            <person name="Baldrian P."/>
            <person name="Vilgalys R."/>
            <person name="Dunand C."/>
            <person name="Henrissat B."/>
            <person name="Grigoriev I.V."/>
            <person name="Hibbett D."/>
            <person name="Nagy L.G."/>
            <person name="Martin F.M."/>
        </authorList>
    </citation>
    <scope>NUCLEOTIDE SEQUENCE</scope>
    <source>
        <strain evidence="8">UH-Tt-Lm1</strain>
    </source>
</reference>
<evidence type="ECO:0000313" key="9">
    <source>
        <dbReference type="Proteomes" id="UP000736335"/>
    </source>
</evidence>
<comment type="caution">
    <text evidence="8">The sequence shown here is derived from an EMBL/GenBank/DDBJ whole genome shotgun (WGS) entry which is preliminary data.</text>
</comment>
<evidence type="ECO:0000256" key="1">
    <source>
        <dbReference type="ARBA" id="ARBA00004123"/>
    </source>
</evidence>
<dbReference type="Proteomes" id="UP000736335">
    <property type="component" value="Unassembled WGS sequence"/>
</dbReference>
<evidence type="ECO:0000256" key="2">
    <source>
        <dbReference type="ARBA" id="ARBA00009788"/>
    </source>
</evidence>
<dbReference type="GO" id="GO:0016251">
    <property type="term" value="F:RNA polymerase II general transcription initiation factor activity"/>
    <property type="evidence" value="ECO:0007669"/>
    <property type="project" value="TreeGrafter"/>
</dbReference>
<dbReference type="EMBL" id="WIUZ02000004">
    <property type="protein sequence ID" value="KAF9788407.1"/>
    <property type="molecule type" value="Genomic_DNA"/>
</dbReference>
<evidence type="ECO:0000256" key="6">
    <source>
        <dbReference type="SAM" id="MobiDB-lite"/>
    </source>
</evidence>
<comment type="subcellular location">
    <subcellularLocation>
        <location evidence="1">Nucleus</location>
    </subcellularLocation>
</comment>
<accession>A0A9P6L9W0</accession>
<protein>
    <submittedName>
        <fullName evidence="8">TAFII28-domain-containing protein</fullName>
    </submittedName>
</protein>
<dbReference type="OrthoDB" id="28335at2759"/>
<keyword evidence="5" id="KW-0539">Nucleus</keyword>
<dbReference type="Gene3D" id="1.10.20.10">
    <property type="entry name" value="Histone, subunit A"/>
    <property type="match status" value="1"/>
</dbReference>
<proteinExistence type="inferred from homology"/>
<dbReference type="PANTHER" id="PTHR13218:SF8">
    <property type="entry name" value="TRANSCRIPTION INITIATION FACTOR TFIID SUBUNIT 11"/>
    <property type="match status" value="1"/>
</dbReference>
<feature type="compositionally biased region" description="Polar residues" evidence="6">
    <location>
        <begin position="65"/>
        <end position="91"/>
    </location>
</feature>
<comment type="similarity">
    <text evidence="2">Belongs to the TAF11 family.</text>
</comment>
<organism evidence="8 9">
    <name type="scientific">Thelephora terrestris</name>
    <dbReference type="NCBI Taxonomy" id="56493"/>
    <lineage>
        <taxon>Eukaryota</taxon>
        <taxon>Fungi</taxon>
        <taxon>Dikarya</taxon>
        <taxon>Basidiomycota</taxon>
        <taxon>Agaricomycotina</taxon>
        <taxon>Agaricomycetes</taxon>
        <taxon>Thelephorales</taxon>
        <taxon>Thelephoraceae</taxon>
        <taxon>Thelephora</taxon>
    </lineage>
</organism>
<evidence type="ECO:0000256" key="4">
    <source>
        <dbReference type="ARBA" id="ARBA00023163"/>
    </source>
</evidence>
<dbReference type="Pfam" id="PF04719">
    <property type="entry name" value="TAFII28"/>
    <property type="match status" value="1"/>
</dbReference>
<reference evidence="8" key="2">
    <citation type="submission" date="2020-11" db="EMBL/GenBank/DDBJ databases">
        <authorList>
            <consortium name="DOE Joint Genome Institute"/>
            <person name="Kuo A."/>
            <person name="Miyauchi S."/>
            <person name="Kiss E."/>
            <person name="Drula E."/>
            <person name="Kohler A."/>
            <person name="Sanchez-Garcia M."/>
            <person name="Andreopoulos B."/>
            <person name="Barry K.W."/>
            <person name="Bonito G."/>
            <person name="Buee M."/>
            <person name="Carver A."/>
            <person name="Chen C."/>
            <person name="Cichocki N."/>
            <person name="Clum A."/>
            <person name="Culley D."/>
            <person name="Crous P.W."/>
            <person name="Fauchery L."/>
            <person name="Girlanda M."/>
            <person name="Hayes R."/>
            <person name="Keri Z."/>
            <person name="Labutti K."/>
            <person name="Lipzen A."/>
            <person name="Lombard V."/>
            <person name="Magnuson J."/>
            <person name="Maillard F."/>
            <person name="Morin E."/>
            <person name="Murat C."/>
            <person name="Nolan M."/>
            <person name="Ohm R."/>
            <person name="Pangilinan J."/>
            <person name="Pereira M."/>
            <person name="Perotto S."/>
            <person name="Peter M."/>
            <person name="Riley R."/>
            <person name="Sitrit Y."/>
            <person name="Stielow B."/>
            <person name="Szollosi G."/>
            <person name="Zifcakova L."/>
            <person name="Stursova M."/>
            <person name="Spatafora J.W."/>
            <person name="Tedersoo L."/>
            <person name="Vaario L.-M."/>
            <person name="Yamada A."/>
            <person name="Yan M."/>
            <person name="Wang P."/>
            <person name="Xu J."/>
            <person name="Bruns T."/>
            <person name="Baldrian P."/>
            <person name="Vilgalys R."/>
            <person name="Henrissat B."/>
            <person name="Grigoriev I.V."/>
            <person name="Hibbett D."/>
            <person name="Nagy L.G."/>
            <person name="Martin F.M."/>
        </authorList>
    </citation>
    <scope>NUCLEOTIDE SEQUENCE</scope>
    <source>
        <strain evidence="8">UH-Tt-Lm1</strain>
    </source>
</reference>
<dbReference type="AlphaFoldDB" id="A0A9P6L9W0"/>
<sequence length="257" mass="27859">MSTPFTNYTASSSFQTPTPASKNRGGANTGSKRGRKPKNFATPATPTTDSPTPSTFSPQPVASPSIPTTLTWQSTIVPPNPQTATTSGTGLLNLPGTTSTTALHPTPVASMITVQVPAEDDEDEMLPAMADDDYSAQLSFQSQSKDNLKVLMESFTPEQYDRFEASRRHALPKQAVRKLIQQTLGQQVSQPVAQVVAGFSKVFVGEMIERARAVQARRGDTGPLSPDHLREAYVIYQHEFGRVGAARPLRSKKLFVR</sequence>
<evidence type="ECO:0000256" key="3">
    <source>
        <dbReference type="ARBA" id="ARBA00023015"/>
    </source>
</evidence>
<keyword evidence="3" id="KW-0805">Transcription regulation</keyword>
<keyword evidence="9" id="KW-1185">Reference proteome</keyword>
<dbReference type="InterPro" id="IPR009072">
    <property type="entry name" value="Histone-fold"/>
</dbReference>
<name>A0A9P6L9W0_9AGAM</name>
<feature type="compositionally biased region" description="Polar residues" evidence="6">
    <location>
        <begin position="1"/>
        <end position="21"/>
    </location>
</feature>
<keyword evidence="4" id="KW-0804">Transcription</keyword>